<comment type="caution">
    <text evidence="1">The sequence shown here is derived from an EMBL/GenBank/DDBJ whole genome shotgun (WGS) entry which is preliminary data.</text>
</comment>
<dbReference type="EMBL" id="FTMX01000002">
    <property type="protein sequence ID" value="SIR00216.1"/>
    <property type="molecule type" value="Genomic_DNA"/>
</dbReference>
<dbReference type="Proteomes" id="UP000185829">
    <property type="component" value="Unassembled WGS sequence"/>
</dbReference>
<gene>
    <name evidence="1" type="ORF">SAMN05878482_102745</name>
</gene>
<protein>
    <submittedName>
        <fullName evidence="1">Uncharacterized protein</fullName>
    </submittedName>
</protein>
<evidence type="ECO:0000313" key="2">
    <source>
        <dbReference type="Proteomes" id="UP000185829"/>
    </source>
</evidence>
<accession>A0A9X8R885</accession>
<evidence type="ECO:0000313" key="1">
    <source>
        <dbReference type="EMBL" id="SIR00216.1"/>
    </source>
</evidence>
<reference evidence="1 2" key="1">
    <citation type="submission" date="2017-01" db="EMBL/GenBank/DDBJ databases">
        <authorList>
            <person name="Varghese N."/>
            <person name="Submissions S."/>
        </authorList>
    </citation>
    <scope>NUCLEOTIDE SEQUENCE [LARGE SCALE GENOMIC DNA]</scope>
    <source>
        <strain evidence="1 2">RUG2-6</strain>
    </source>
</reference>
<proteinExistence type="predicted"/>
<name>A0A9X8R885_9BACI</name>
<dbReference type="AlphaFoldDB" id="A0A9X8R885"/>
<sequence>MDCLSKRDSIQMADLSLKMAAFTQLSKLAEPFGLGKTSFFTLVVARMLQLTKGLTPK</sequence>
<organism evidence="1 2">
    <name type="scientific">Peribacillus simplex</name>
    <dbReference type="NCBI Taxonomy" id="1478"/>
    <lineage>
        <taxon>Bacteria</taxon>
        <taxon>Bacillati</taxon>
        <taxon>Bacillota</taxon>
        <taxon>Bacilli</taxon>
        <taxon>Bacillales</taxon>
        <taxon>Bacillaceae</taxon>
        <taxon>Peribacillus</taxon>
    </lineage>
</organism>